<proteinExistence type="predicted"/>
<feature type="domain" description="Mtf2-like C-terminal" evidence="3">
    <location>
        <begin position="202"/>
        <end position="400"/>
    </location>
</feature>
<dbReference type="EMBL" id="JAQQWL010000006">
    <property type="protein sequence ID" value="KAK8070243.1"/>
    <property type="molecule type" value="Genomic_DNA"/>
</dbReference>
<dbReference type="InterPro" id="IPR043837">
    <property type="entry name" value="Mtf2-like_C"/>
</dbReference>
<dbReference type="GeneID" id="92091331"/>
<accession>A0ABR1VG76</accession>
<name>A0ABR1VG76_9PEZI</name>
<dbReference type="InterPro" id="IPR040009">
    <property type="entry name" value="Mtf2/C5D6.12-like"/>
</dbReference>
<keyword evidence="5" id="KW-1185">Reference proteome</keyword>
<evidence type="ECO:0000259" key="3">
    <source>
        <dbReference type="Pfam" id="PF19189"/>
    </source>
</evidence>
<organism evidence="4 5">
    <name type="scientific">Apiospora phragmitis</name>
    <dbReference type="NCBI Taxonomy" id="2905665"/>
    <lineage>
        <taxon>Eukaryota</taxon>
        <taxon>Fungi</taxon>
        <taxon>Dikarya</taxon>
        <taxon>Ascomycota</taxon>
        <taxon>Pezizomycotina</taxon>
        <taxon>Sordariomycetes</taxon>
        <taxon>Xylariomycetidae</taxon>
        <taxon>Amphisphaeriales</taxon>
        <taxon>Apiosporaceae</taxon>
        <taxon>Apiospora</taxon>
    </lineage>
</organism>
<dbReference type="RefSeq" id="XP_066717537.1">
    <property type="nucleotide sequence ID" value="XM_066858268.1"/>
</dbReference>
<sequence>MSTSYLPFLYQTRTILRTRLPLNRTVARALHTTPPCLVRADKHIPFETDMEEVEEPPAAGKKATITPTERQTFERIFADIAARGAIPKLDGDLPPPTPRARRSTNYILNAAANDLLDTRGPDLVASPAQLAEASKDRNKALLRFPPSLRAAANRAFNILKPNFPSDLAAAEAGQGPQVGVDDTPNNFILHMVELDAKRLPEEQRVNELMDSATTEVELWKVLEAEVFSLPTKFGLVMTPDAKEQRIQNKQELALNRAKRRKMIQAELRKEKKSKSKNPKLEPESEEPSAEELAERKQAMYQYGPLYPAFLLRGLRLLDTKFPLSSRLALNVLPRVKQLGLESYVLGVSTPFYNELLRIYYHRYGDLEKMLDLLEEMRHSGLYFDEGTASILDQVHHQTKDLANGHFGQLGQAIMFMPEYEYSVRTRIGHWHRGVGISIKQRHRDIDYKKLGPGA</sequence>
<comment type="caution">
    <text evidence="4">The sequence shown here is derived from an EMBL/GenBank/DDBJ whole genome shotgun (WGS) entry which is preliminary data.</text>
</comment>
<feature type="repeat" description="PPR" evidence="1">
    <location>
        <begin position="348"/>
        <end position="383"/>
    </location>
</feature>
<dbReference type="Pfam" id="PF19189">
    <property type="entry name" value="Mtf2"/>
    <property type="match status" value="1"/>
</dbReference>
<dbReference type="InterPro" id="IPR002885">
    <property type="entry name" value="PPR_rpt"/>
</dbReference>
<reference evidence="4 5" key="1">
    <citation type="submission" date="2023-01" db="EMBL/GenBank/DDBJ databases">
        <title>Analysis of 21 Apiospora genomes using comparative genomics revels a genus with tremendous synthesis potential of carbohydrate active enzymes and secondary metabolites.</title>
        <authorList>
            <person name="Sorensen T."/>
        </authorList>
    </citation>
    <scope>NUCLEOTIDE SEQUENCE [LARGE SCALE GENOMIC DNA]</scope>
    <source>
        <strain evidence="4 5">CBS 135458</strain>
    </source>
</reference>
<evidence type="ECO:0000256" key="2">
    <source>
        <dbReference type="SAM" id="MobiDB-lite"/>
    </source>
</evidence>
<dbReference type="Proteomes" id="UP001480595">
    <property type="component" value="Unassembled WGS sequence"/>
</dbReference>
<gene>
    <name evidence="4" type="ORF">PG994_006859</name>
</gene>
<dbReference type="PROSITE" id="PS51375">
    <property type="entry name" value="PPR"/>
    <property type="match status" value="1"/>
</dbReference>
<protein>
    <recommendedName>
        <fullName evidence="3">Mtf2-like C-terminal domain-containing protein</fullName>
    </recommendedName>
</protein>
<evidence type="ECO:0000313" key="5">
    <source>
        <dbReference type="Proteomes" id="UP001480595"/>
    </source>
</evidence>
<evidence type="ECO:0000256" key="1">
    <source>
        <dbReference type="PROSITE-ProRule" id="PRU00708"/>
    </source>
</evidence>
<feature type="region of interest" description="Disordered" evidence="2">
    <location>
        <begin position="266"/>
        <end position="292"/>
    </location>
</feature>
<evidence type="ECO:0000313" key="4">
    <source>
        <dbReference type="EMBL" id="KAK8070243.1"/>
    </source>
</evidence>
<dbReference type="PANTHER" id="PTHR39468">
    <property type="entry name" value="CHROMOSOME 7, WHOLE GENOME SHOTGUN SEQUENCE"/>
    <property type="match status" value="1"/>
</dbReference>
<dbReference type="PANTHER" id="PTHR39468:SF1">
    <property type="entry name" value="MTF2-LIKE C-TERMINAL DOMAIN-CONTAINING PROTEIN"/>
    <property type="match status" value="1"/>
</dbReference>